<dbReference type="SUPFAM" id="SSF51011">
    <property type="entry name" value="Glycosyl hydrolase domain"/>
    <property type="match status" value="2"/>
</dbReference>
<evidence type="ECO:0000256" key="6">
    <source>
        <dbReference type="ARBA" id="ARBA00023157"/>
    </source>
</evidence>
<evidence type="ECO:0000256" key="8">
    <source>
        <dbReference type="RuleBase" id="RU361168"/>
    </source>
</evidence>
<dbReference type="Proteomes" id="UP000663889">
    <property type="component" value="Unassembled WGS sequence"/>
</dbReference>
<dbReference type="Pfam" id="PF17801">
    <property type="entry name" value="Melibiase_C"/>
    <property type="match status" value="1"/>
</dbReference>
<dbReference type="InterPro" id="IPR000111">
    <property type="entry name" value="Glyco_hydro_27/36_CS"/>
</dbReference>
<protein>
    <recommendedName>
        <fullName evidence="3 8">Alpha-galactosidase</fullName>
        <ecNumber evidence="8">3.2.1.-</ecNumber>
    </recommendedName>
</protein>
<dbReference type="InterPro" id="IPR013780">
    <property type="entry name" value="Glyco_hydro_b"/>
</dbReference>
<dbReference type="InterPro" id="IPR000772">
    <property type="entry name" value="Ricin_B_lectin"/>
</dbReference>
<keyword evidence="4 9" id="KW-0732">Signal</keyword>
<dbReference type="FunFam" id="3.20.20.70:FF:000093">
    <property type="entry name" value="Alpha-galactosidase"/>
    <property type="match status" value="1"/>
</dbReference>
<comment type="similarity">
    <text evidence="2 8">Belongs to the glycosyl hydrolase 27 family.</text>
</comment>
<dbReference type="InterPro" id="IPR041233">
    <property type="entry name" value="Melibiase_C"/>
</dbReference>
<dbReference type="Pfam" id="PF16499">
    <property type="entry name" value="Melibiase_2"/>
    <property type="match status" value="1"/>
</dbReference>
<dbReference type="SUPFAM" id="SSF51445">
    <property type="entry name" value="(Trans)glycosidases"/>
    <property type="match status" value="1"/>
</dbReference>
<evidence type="ECO:0000313" key="11">
    <source>
        <dbReference type="EMBL" id="CAF1009876.1"/>
    </source>
</evidence>
<dbReference type="EC" id="3.2.1.-" evidence="8"/>
<dbReference type="PANTHER" id="PTHR11452:SF75">
    <property type="entry name" value="ALPHA-GALACTOSIDASE MEL1"/>
    <property type="match status" value="1"/>
</dbReference>
<dbReference type="GO" id="GO:0005975">
    <property type="term" value="P:carbohydrate metabolic process"/>
    <property type="evidence" value="ECO:0007669"/>
    <property type="project" value="InterPro"/>
</dbReference>
<comment type="catalytic activity">
    <reaction evidence="1">
        <text>Hydrolysis of terminal, non-reducing alpha-D-galactose residues in alpha-D-galactosides, including galactose oligosaccharides, galactomannans and galactolipids.</text>
        <dbReference type="EC" id="3.2.1.22"/>
    </reaction>
</comment>
<sequence>MISRRLLLIFILVNLSYGLNNGLGKTPQMGWNSWYNFRCNYTEKMIQETVDIIINSGLAAAGYEYINLDDCWQISRDGNDTIQVDRKVFPSGIHPIIDYVHSRKLKFGLYSDAGYMTCAGRPGSLGYEIKDANTYASWGVDYLKYDNCHTDGTKPEVRYPVMRDALNATGRPIFYSLCEWGVDTPALWAADVGNSWRTTGDILDSWDSMISTIDINNQFADKAGPGGWNDPDMLRIGNGGMTDTEYISYFSLWAISKAPLLIGGDVIKMNQSTRNIYLNSEVIAINQDPLGVQGKKILVSSSQLSNASSMVFMRNCSSIKTIEQRQKWIYDPHDSRIRLEVDGKCLTIEKSNSDDLINLITTSCYIDYSKESCQGKNQQWTVNTNEQTILSQFNGKYLTVDNQNKYIVSVSSYNERESQKWIWNQTDGLLKNTDNGQCLTVEQNIEIWAGPLSDGSQAVLLLSRNSTTTEHKLIVSVSSCNERESQTWIWNQTDGLLKNTDNGQCLTVEQNIEIWAGPLSDGSQAVLLLNRNSTTTEVITVKWTDLGWPTNQWAHVRDLWARQDLGMFFSSYTSPNIERHAVQMLKITPIH</sequence>
<dbReference type="PROSITE" id="PS00512">
    <property type="entry name" value="ALPHA_GALACTOSIDASE"/>
    <property type="match status" value="1"/>
</dbReference>
<feature type="signal peptide" evidence="9">
    <location>
        <begin position="1"/>
        <end position="18"/>
    </location>
</feature>
<feature type="chain" id="PRO_5032777774" description="Alpha-galactosidase" evidence="9">
    <location>
        <begin position="19"/>
        <end position="591"/>
    </location>
</feature>
<evidence type="ECO:0000256" key="4">
    <source>
        <dbReference type="ARBA" id="ARBA00022729"/>
    </source>
</evidence>
<feature type="domain" description="Ricin B lectin" evidence="10">
    <location>
        <begin position="287"/>
        <end position="424"/>
    </location>
</feature>
<dbReference type="AlphaFoldDB" id="A0A814HHG3"/>
<accession>A0A814HHG3</accession>
<comment type="subunit">
    <text evidence="8">Homodimer.</text>
</comment>
<name>A0A814HHG3_9BILA</name>
<dbReference type="InterPro" id="IPR013785">
    <property type="entry name" value="Aldolase_TIM"/>
</dbReference>
<keyword evidence="6 8" id="KW-1015">Disulfide bond</keyword>
<reference evidence="11" key="1">
    <citation type="submission" date="2021-02" db="EMBL/GenBank/DDBJ databases">
        <authorList>
            <person name="Nowell W R."/>
        </authorList>
    </citation>
    <scope>NUCLEOTIDE SEQUENCE</scope>
</reference>
<comment type="caution">
    <text evidence="11">The sequence shown here is derived from an EMBL/GenBank/DDBJ whole genome shotgun (WGS) entry which is preliminary data.</text>
</comment>
<evidence type="ECO:0000313" key="12">
    <source>
        <dbReference type="Proteomes" id="UP000663889"/>
    </source>
</evidence>
<gene>
    <name evidence="11" type="ORF">SEV965_LOCUS11237</name>
</gene>
<evidence type="ECO:0000259" key="10">
    <source>
        <dbReference type="SMART" id="SM00458"/>
    </source>
</evidence>
<dbReference type="EMBL" id="CAJNOU010000479">
    <property type="protein sequence ID" value="CAF1009876.1"/>
    <property type="molecule type" value="Genomic_DNA"/>
</dbReference>
<dbReference type="SMART" id="SM00458">
    <property type="entry name" value="RICIN"/>
    <property type="match status" value="1"/>
</dbReference>
<dbReference type="CDD" id="cd14792">
    <property type="entry name" value="GH27"/>
    <property type="match status" value="1"/>
</dbReference>
<dbReference type="InterPro" id="IPR002241">
    <property type="entry name" value="Glyco_hydro_27"/>
</dbReference>
<dbReference type="Gene3D" id="2.60.40.1180">
    <property type="entry name" value="Golgi alpha-mannosidase II"/>
    <property type="match status" value="1"/>
</dbReference>
<dbReference type="CDD" id="cd00161">
    <property type="entry name" value="beta-trefoil_Ricin-like"/>
    <property type="match status" value="1"/>
</dbReference>
<dbReference type="FunFam" id="2.60.40.1180:FF:000008">
    <property type="entry name" value="Alpha-galactosidase"/>
    <property type="match status" value="1"/>
</dbReference>
<keyword evidence="5 8" id="KW-0378">Hydrolase</keyword>
<dbReference type="PANTHER" id="PTHR11452">
    <property type="entry name" value="ALPHA-GALACTOSIDASE/ALPHA-N-ACETYLGALACTOSAMINIDASE"/>
    <property type="match status" value="1"/>
</dbReference>
<evidence type="ECO:0000256" key="9">
    <source>
        <dbReference type="SAM" id="SignalP"/>
    </source>
</evidence>
<proteinExistence type="inferred from homology"/>
<dbReference type="Gene3D" id="2.80.10.50">
    <property type="match status" value="1"/>
</dbReference>
<evidence type="ECO:0000256" key="2">
    <source>
        <dbReference type="ARBA" id="ARBA00009743"/>
    </source>
</evidence>
<evidence type="ECO:0000256" key="3">
    <source>
        <dbReference type="ARBA" id="ARBA00012755"/>
    </source>
</evidence>
<evidence type="ECO:0000256" key="1">
    <source>
        <dbReference type="ARBA" id="ARBA00001255"/>
    </source>
</evidence>
<dbReference type="PROSITE" id="PS50231">
    <property type="entry name" value="RICIN_B_LECTIN"/>
    <property type="match status" value="2"/>
</dbReference>
<dbReference type="InterPro" id="IPR035992">
    <property type="entry name" value="Ricin_B-like_lectins"/>
</dbReference>
<evidence type="ECO:0000256" key="7">
    <source>
        <dbReference type="ARBA" id="ARBA00023295"/>
    </source>
</evidence>
<dbReference type="Gene3D" id="3.20.20.70">
    <property type="entry name" value="Aldolase class I"/>
    <property type="match status" value="1"/>
</dbReference>
<dbReference type="SUPFAM" id="SSF50370">
    <property type="entry name" value="Ricin B-like lectins"/>
    <property type="match status" value="1"/>
</dbReference>
<organism evidence="11 12">
    <name type="scientific">Rotaria sordida</name>
    <dbReference type="NCBI Taxonomy" id="392033"/>
    <lineage>
        <taxon>Eukaryota</taxon>
        <taxon>Metazoa</taxon>
        <taxon>Spiralia</taxon>
        <taxon>Gnathifera</taxon>
        <taxon>Rotifera</taxon>
        <taxon>Eurotatoria</taxon>
        <taxon>Bdelloidea</taxon>
        <taxon>Philodinida</taxon>
        <taxon>Philodinidae</taxon>
        <taxon>Rotaria</taxon>
    </lineage>
</organism>
<dbReference type="GO" id="GO:0004557">
    <property type="term" value="F:alpha-galactosidase activity"/>
    <property type="evidence" value="ECO:0007669"/>
    <property type="project" value="UniProtKB-EC"/>
</dbReference>
<evidence type="ECO:0000256" key="5">
    <source>
        <dbReference type="ARBA" id="ARBA00022801"/>
    </source>
</evidence>
<dbReference type="InterPro" id="IPR017853">
    <property type="entry name" value="GH"/>
</dbReference>
<dbReference type="PRINTS" id="PR00740">
    <property type="entry name" value="GLHYDRLASE27"/>
</dbReference>
<keyword evidence="7 8" id="KW-0326">Glycosidase</keyword>